<evidence type="ECO:0000313" key="4">
    <source>
        <dbReference type="EMBL" id="PCI97593.1"/>
    </source>
</evidence>
<gene>
    <name evidence="4" type="ORF">COB13_15345</name>
</gene>
<keyword evidence="3" id="KW-0203">Cytokinin biosynthesis</keyword>
<dbReference type="NCBIfam" id="TIGR00730">
    <property type="entry name" value="Rossman fold protein, TIGR00730 family"/>
    <property type="match status" value="1"/>
</dbReference>
<comment type="similarity">
    <text evidence="2 3">Belongs to the LOG family.</text>
</comment>
<dbReference type="AlphaFoldDB" id="A0A2A4YS15"/>
<dbReference type="EMBL" id="NVUS01000028">
    <property type="protein sequence ID" value="PCI97593.1"/>
    <property type="molecule type" value="Genomic_DNA"/>
</dbReference>
<dbReference type="EC" id="3.2.2.n1" evidence="3"/>
<sequence>MSKDNQQIKNICVYCGSGDGLTPLYKQTAIQVGADIAKHNMTLVYGGGSTGLMGAAAQSALDHGGYVTGIIPEFLQDREVMLEECSELIITQNMHERKMLFFEKSDAFIALPGGIGTLEELVEMMTWKQLGRHKKKVLIANVNGFWDPLIALLAQMQDETFIRTGMEVEFLVANQPEEIIPLLLS</sequence>
<dbReference type="PANTHER" id="PTHR31223">
    <property type="entry name" value="LOG FAMILY PROTEIN YJL055W"/>
    <property type="match status" value="1"/>
</dbReference>
<dbReference type="Gene3D" id="3.40.50.450">
    <property type="match status" value="1"/>
</dbReference>
<organism evidence="4">
    <name type="scientific">OCS116 cluster bacterium</name>
    <dbReference type="NCBI Taxonomy" id="2030921"/>
    <lineage>
        <taxon>Bacteria</taxon>
        <taxon>Pseudomonadati</taxon>
        <taxon>Pseudomonadota</taxon>
        <taxon>Alphaproteobacteria</taxon>
        <taxon>OCS116 cluster</taxon>
    </lineage>
</organism>
<dbReference type="GO" id="GO:0009691">
    <property type="term" value="P:cytokinin biosynthetic process"/>
    <property type="evidence" value="ECO:0007669"/>
    <property type="project" value="UniProtKB-UniRule"/>
</dbReference>
<dbReference type="SUPFAM" id="SSF102405">
    <property type="entry name" value="MCP/YpsA-like"/>
    <property type="match status" value="1"/>
</dbReference>
<name>A0A2A4YS15_9PROT</name>
<evidence type="ECO:0000256" key="1">
    <source>
        <dbReference type="ARBA" id="ARBA00000274"/>
    </source>
</evidence>
<accession>A0A2A4YS15</accession>
<evidence type="ECO:0000256" key="3">
    <source>
        <dbReference type="RuleBase" id="RU363015"/>
    </source>
</evidence>
<protein>
    <recommendedName>
        <fullName evidence="3">Cytokinin riboside 5'-monophosphate phosphoribohydrolase</fullName>
        <ecNumber evidence="3">3.2.2.n1</ecNumber>
    </recommendedName>
</protein>
<dbReference type="Pfam" id="PF03641">
    <property type="entry name" value="Lysine_decarbox"/>
    <property type="match status" value="1"/>
</dbReference>
<dbReference type="InterPro" id="IPR005269">
    <property type="entry name" value="LOG"/>
</dbReference>
<proteinExistence type="inferred from homology"/>
<dbReference type="PANTHER" id="PTHR31223:SF70">
    <property type="entry name" value="LOG FAMILY PROTEIN YJL055W"/>
    <property type="match status" value="1"/>
</dbReference>
<dbReference type="GO" id="GO:0008714">
    <property type="term" value="F:AMP nucleosidase activity"/>
    <property type="evidence" value="ECO:0007669"/>
    <property type="project" value="UniProtKB-EC"/>
</dbReference>
<dbReference type="InterPro" id="IPR031100">
    <property type="entry name" value="LOG_fam"/>
</dbReference>
<reference evidence="4" key="2">
    <citation type="journal article" date="2018" name="ISME J.">
        <title>A dynamic microbial community with high functional redundancy inhabits the cold, oxic subseafloor aquifer.</title>
        <authorList>
            <person name="Tully B.J."/>
            <person name="Wheat C.G."/>
            <person name="Glazer B.T."/>
            <person name="Huber J.A."/>
        </authorList>
    </citation>
    <scope>NUCLEOTIDE SEQUENCE</scope>
    <source>
        <strain evidence="4">NORP83</strain>
    </source>
</reference>
<dbReference type="GO" id="GO:0005829">
    <property type="term" value="C:cytosol"/>
    <property type="evidence" value="ECO:0007669"/>
    <property type="project" value="TreeGrafter"/>
</dbReference>
<keyword evidence="3" id="KW-0378">Hydrolase</keyword>
<reference key="1">
    <citation type="submission" date="2017-08" db="EMBL/GenBank/DDBJ databases">
        <title>A dynamic microbial community with high functional redundancy inhabits the cold, oxic subseafloor aquifer.</title>
        <authorList>
            <person name="Tully B.J."/>
            <person name="Wheat C.G."/>
            <person name="Glazer B.T."/>
            <person name="Huber J.A."/>
        </authorList>
    </citation>
    <scope>NUCLEOTIDE SEQUENCE [LARGE SCALE GENOMIC DNA]</scope>
</reference>
<comment type="caution">
    <text evidence="4">The sequence shown here is derived from an EMBL/GenBank/DDBJ whole genome shotgun (WGS) entry which is preliminary data.</text>
</comment>
<comment type="catalytic activity">
    <reaction evidence="1">
        <text>AMP + H2O = D-ribose 5-phosphate + adenine</text>
        <dbReference type="Rhea" id="RHEA:20129"/>
        <dbReference type="ChEBI" id="CHEBI:15377"/>
        <dbReference type="ChEBI" id="CHEBI:16708"/>
        <dbReference type="ChEBI" id="CHEBI:78346"/>
        <dbReference type="ChEBI" id="CHEBI:456215"/>
        <dbReference type="EC" id="3.2.2.4"/>
    </reaction>
</comment>
<evidence type="ECO:0000256" key="2">
    <source>
        <dbReference type="ARBA" id="ARBA00006763"/>
    </source>
</evidence>